<dbReference type="AlphaFoldDB" id="B0P5M6"/>
<dbReference type="Proteomes" id="UP000003803">
    <property type="component" value="Unassembled WGS sequence"/>
</dbReference>
<reference evidence="1" key="1">
    <citation type="submission" date="2007-11" db="EMBL/GenBank/DDBJ databases">
        <authorList>
            <person name="Fulton L."/>
            <person name="Clifton S."/>
            <person name="Fulton B."/>
            <person name="Xu J."/>
            <person name="Minx P."/>
            <person name="Pepin K.H."/>
            <person name="Johnson M."/>
            <person name="Thiruvilangam P."/>
            <person name="Bhonagiri V."/>
            <person name="Nash W.E."/>
            <person name="Mardis E.R."/>
            <person name="Wilson R.K."/>
        </authorList>
    </citation>
    <scope>NUCLEOTIDE SEQUENCE [LARGE SCALE GENOMIC DNA]</scope>
    <source>
        <strain evidence="1">DSM 17241</strain>
    </source>
</reference>
<proteinExistence type="predicted"/>
<keyword evidence="2" id="KW-1185">Reference proteome</keyword>
<dbReference type="EMBL" id="ABGD02000001">
    <property type="protein sequence ID" value="EDS13259.1"/>
    <property type="molecule type" value="Genomic_DNA"/>
</dbReference>
<protein>
    <submittedName>
        <fullName evidence="1">Uncharacterized protein</fullName>
    </submittedName>
</protein>
<evidence type="ECO:0000313" key="1">
    <source>
        <dbReference type="EMBL" id="EDS13259.1"/>
    </source>
</evidence>
<sequence length="81" mass="8882">MRVAARFTICSLKSGADTPHFIMPLCGHDKIGHQGRSGPLWPFYFNINSHEINSLGRIFIVSLLLSFSKLKTAPVITGAVV</sequence>
<evidence type="ECO:0000313" key="2">
    <source>
        <dbReference type="Proteomes" id="UP000003803"/>
    </source>
</evidence>
<reference evidence="1" key="2">
    <citation type="submission" date="2013-09" db="EMBL/GenBank/DDBJ databases">
        <title>Draft genome sequence of Anaerotruncus colihominis(DSM 17241).</title>
        <authorList>
            <person name="Sudarsanam P."/>
            <person name="Ley R."/>
            <person name="Guruge J."/>
            <person name="Turnbaugh P.J."/>
            <person name="Mahowald M."/>
            <person name="Liep D."/>
            <person name="Gordon J."/>
        </authorList>
    </citation>
    <scope>NUCLEOTIDE SEQUENCE</scope>
    <source>
        <strain evidence="1">DSM 17241</strain>
    </source>
</reference>
<comment type="caution">
    <text evidence="1">The sequence shown here is derived from an EMBL/GenBank/DDBJ whole genome shotgun (WGS) entry which is preliminary data.</text>
</comment>
<name>B0P5M6_9FIRM</name>
<organism evidence="1 2">
    <name type="scientific">Anaerotruncus colihominis DSM 17241</name>
    <dbReference type="NCBI Taxonomy" id="445972"/>
    <lineage>
        <taxon>Bacteria</taxon>
        <taxon>Bacillati</taxon>
        <taxon>Bacillota</taxon>
        <taxon>Clostridia</taxon>
        <taxon>Eubacteriales</taxon>
        <taxon>Oscillospiraceae</taxon>
        <taxon>Anaerotruncus</taxon>
    </lineage>
</organism>
<gene>
    <name evidence="1" type="ORF">ANACOL_00048</name>
</gene>
<dbReference type="HOGENOM" id="CLU_2566347_0_0_9"/>
<accession>B0P5M6</accession>